<sequence length="87" mass="9434">LLSAEMSNRLYETPKTVPEVALDSSFSDVIGLQTLAVIAGPSYGDDKVTPGQIRPFPTAPPRKGPKHEEKTGNCHITMDTPQKKSLK</sequence>
<feature type="region of interest" description="Disordered" evidence="1">
    <location>
        <begin position="43"/>
        <end position="87"/>
    </location>
</feature>
<dbReference type="AlphaFoldDB" id="A0A8K0G338"/>
<gene>
    <name evidence="2" type="ORF">ILUMI_16223</name>
</gene>
<name>A0A8K0G338_IGNLU</name>
<accession>A0A8K0G338</accession>
<proteinExistence type="predicted"/>
<organism evidence="2 3">
    <name type="scientific">Ignelater luminosus</name>
    <name type="common">Cucubano</name>
    <name type="synonym">Pyrophorus luminosus</name>
    <dbReference type="NCBI Taxonomy" id="2038154"/>
    <lineage>
        <taxon>Eukaryota</taxon>
        <taxon>Metazoa</taxon>
        <taxon>Ecdysozoa</taxon>
        <taxon>Arthropoda</taxon>
        <taxon>Hexapoda</taxon>
        <taxon>Insecta</taxon>
        <taxon>Pterygota</taxon>
        <taxon>Neoptera</taxon>
        <taxon>Endopterygota</taxon>
        <taxon>Coleoptera</taxon>
        <taxon>Polyphaga</taxon>
        <taxon>Elateriformia</taxon>
        <taxon>Elateroidea</taxon>
        <taxon>Elateridae</taxon>
        <taxon>Agrypninae</taxon>
        <taxon>Pyrophorini</taxon>
        <taxon>Ignelater</taxon>
    </lineage>
</organism>
<reference evidence="2" key="1">
    <citation type="submission" date="2019-08" db="EMBL/GenBank/DDBJ databases">
        <title>The genome of the North American firefly Photinus pyralis.</title>
        <authorList>
            <consortium name="Photinus pyralis genome working group"/>
            <person name="Fallon T.R."/>
            <person name="Sander Lower S.E."/>
            <person name="Weng J.-K."/>
        </authorList>
    </citation>
    <scope>NUCLEOTIDE SEQUENCE</scope>
    <source>
        <strain evidence="2">TRF0915ILg1</strain>
        <tissue evidence="2">Whole body</tissue>
    </source>
</reference>
<protein>
    <submittedName>
        <fullName evidence="2">Uncharacterized protein</fullName>
    </submittedName>
</protein>
<comment type="caution">
    <text evidence="2">The sequence shown here is derived from an EMBL/GenBank/DDBJ whole genome shotgun (WGS) entry which is preliminary data.</text>
</comment>
<keyword evidence="3" id="KW-1185">Reference proteome</keyword>
<evidence type="ECO:0000256" key="1">
    <source>
        <dbReference type="SAM" id="MobiDB-lite"/>
    </source>
</evidence>
<dbReference type="EMBL" id="VTPC01060176">
    <property type="protein sequence ID" value="KAF2889950.1"/>
    <property type="molecule type" value="Genomic_DNA"/>
</dbReference>
<evidence type="ECO:0000313" key="3">
    <source>
        <dbReference type="Proteomes" id="UP000801492"/>
    </source>
</evidence>
<dbReference type="Proteomes" id="UP000801492">
    <property type="component" value="Unassembled WGS sequence"/>
</dbReference>
<evidence type="ECO:0000313" key="2">
    <source>
        <dbReference type="EMBL" id="KAF2889950.1"/>
    </source>
</evidence>
<feature type="non-terminal residue" evidence="2">
    <location>
        <position position="1"/>
    </location>
</feature>